<organism evidence="16 17">
    <name type="scientific">Alternaria dauci</name>
    <dbReference type="NCBI Taxonomy" id="48095"/>
    <lineage>
        <taxon>Eukaryota</taxon>
        <taxon>Fungi</taxon>
        <taxon>Dikarya</taxon>
        <taxon>Ascomycota</taxon>
        <taxon>Pezizomycotina</taxon>
        <taxon>Dothideomycetes</taxon>
        <taxon>Pleosporomycetidae</taxon>
        <taxon>Pleosporales</taxon>
        <taxon>Pleosporineae</taxon>
        <taxon>Pleosporaceae</taxon>
        <taxon>Alternaria</taxon>
        <taxon>Alternaria sect. Porri</taxon>
    </lineage>
</organism>
<evidence type="ECO:0000256" key="6">
    <source>
        <dbReference type="ARBA" id="ARBA00022801"/>
    </source>
</evidence>
<evidence type="ECO:0000256" key="12">
    <source>
        <dbReference type="RuleBase" id="RU003651"/>
    </source>
</evidence>
<feature type="region of interest" description="Disordered" evidence="13">
    <location>
        <begin position="344"/>
        <end position="478"/>
    </location>
</feature>
<dbReference type="SUPFAM" id="SSF52540">
    <property type="entry name" value="P-loop containing nucleoside triphosphate hydrolases"/>
    <property type="match status" value="1"/>
</dbReference>
<evidence type="ECO:0000256" key="11">
    <source>
        <dbReference type="ARBA" id="ARBA00048778"/>
    </source>
</evidence>
<dbReference type="InterPro" id="IPR027417">
    <property type="entry name" value="P-loop_NTPase"/>
</dbReference>
<dbReference type="Pfam" id="PF25426">
    <property type="entry name" value="AAA_lid_BCS1"/>
    <property type="match status" value="1"/>
</dbReference>
<feature type="compositionally biased region" description="Pro residues" evidence="13">
    <location>
        <begin position="455"/>
        <end position="471"/>
    </location>
</feature>
<dbReference type="InterPro" id="IPR050747">
    <property type="entry name" value="Mitochondrial_chaperone_BCS1"/>
</dbReference>
<keyword evidence="10" id="KW-0472">Membrane</keyword>
<evidence type="ECO:0000313" key="17">
    <source>
        <dbReference type="Proteomes" id="UP001578633"/>
    </source>
</evidence>
<comment type="catalytic activity">
    <reaction evidence="11">
        <text>ATP + H2O = ADP + phosphate + H(+)</text>
        <dbReference type="Rhea" id="RHEA:13065"/>
        <dbReference type="ChEBI" id="CHEBI:15377"/>
        <dbReference type="ChEBI" id="CHEBI:15378"/>
        <dbReference type="ChEBI" id="CHEBI:30616"/>
        <dbReference type="ChEBI" id="CHEBI:43474"/>
        <dbReference type="ChEBI" id="CHEBI:456216"/>
    </reaction>
    <physiologicalReaction direction="left-to-right" evidence="11">
        <dbReference type="Rhea" id="RHEA:13066"/>
    </physiologicalReaction>
</comment>
<proteinExistence type="inferred from homology"/>
<dbReference type="InterPro" id="IPR014851">
    <property type="entry name" value="BCS1_N"/>
</dbReference>
<feature type="compositionally biased region" description="Basic and acidic residues" evidence="13">
    <location>
        <begin position="344"/>
        <end position="363"/>
    </location>
</feature>
<evidence type="ECO:0000256" key="9">
    <source>
        <dbReference type="ARBA" id="ARBA00023128"/>
    </source>
</evidence>
<feature type="region of interest" description="Disordered" evidence="13">
    <location>
        <begin position="548"/>
        <end position="592"/>
    </location>
</feature>
<gene>
    <name evidence="16" type="ORF">ACET3X_003745</name>
</gene>
<dbReference type="Proteomes" id="UP001578633">
    <property type="component" value="Chromosome 3"/>
</dbReference>
<keyword evidence="3" id="KW-0812">Transmembrane</keyword>
<dbReference type="PANTHER" id="PTHR23070">
    <property type="entry name" value="BCS1 AAA-TYPE ATPASE"/>
    <property type="match status" value="1"/>
</dbReference>
<reference evidence="16 17" key="1">
    <citation type="submission" date="2024-09" db="EMBL/GenBank/DDBJ databases">
        <title>T2T genomes of carrot and Alternaria dauci and their utility for understanding host-pathogen interaction during carrot leaf blight disease.</title>
        <authorList>
            <person name="Liu W."/>
            <person name="Xu S."/>
            <person name="Ou C."/>
            <person name="Liu X."/>
            <person name="Zhuang F."/>
            <person name="Deng X.W."/>
        </authorList>
    </citation>
    <scope>NUCLEOTIDE SEQUENCE [LARGE SCALE GENOMIC DNA]</scope>
    <source>
        <strain evidence="16 17">A2016</strain>
    </source>
</reference>
<evidence type="ECO:0000256" key="13">
    <source>
        <dbReference type="SAM" id="MobiDB-lite"/>
    </source>
</evidence>
<comment type="similarity">
    <text evidence="2">Belongs to the AAA ATPase family. BCS1 subfamily.</text>
</comment>
<evidence type="ECO:0000313" key="16">
    <source>
        <dbReference type="EMBL" id="KAL1797139.1"/>
    </source>
</evidence>
<feature type="domain" description="BCS1 N-terminal" evidence="15">
    <location>
        <begin position="64"/>
        <end position="241"/>
    </location>
</feature>
<accession>A0ABR3ULD9</accession>
<keyword evidence="5" id="KW-0999">Mitochondrion inner membrane</keyword>
<dbReference type="GeneID" id="96084067"/>
<dbReference type="Pfam" id="PF00004">
    <property type="entry name" value="AAA"/>
    <property type="match status" value="2"/>
</dbReference>
<keyword evidence="8" id="KW-1133">Transmembrane helix</keyword>
<evidence type="ECO:0008006" key="18">
    <source>
        <dbReference type="Google" id="ProtNLM"/>
    </source>
</evidence>
<keyword evidence="7 12" id="KW-0067">ATP-binding</keyword>
<evidence type="ECO:0000256" key="5">
    <source>
        <dbReference type="ARBA" id="ARBA00022792"/>
    </source>
</evidence>
<evidence type="ECO:0000256" key="3">
    <source>
        <dbReference type="ARBA" id="ARBA00022692"/>
    </source>
</evidence>
<comment type="caution">
    <text evidence="16">The sequence shown here is derived from an EMBL/GenBank/DDBJ whole genome shotgun (WGS) entry which is preliminary data.</text>
</comment>
<protein>
    <recommendedName>
        <fullName evidence="18">Mitochondrial chaperone</fullName>
    </recommendedName>
</protein>
<dbReference type="EMBL" id="JBHGVX010000003">
    <property type="protein sequence ID" value="KAL1797139.1"/>
    <property type="molecule type" value="Genomic_DNA"/>
</dbReference>
<evidence type="ECO:0000256" key="2">
    <source>
        <dbReference type="ARBA" id="ARBA00007448"/>
    </source>
</evidence>
<dbReference type="SMART" id="SM00382">
    <property type="entry name" value="AAA"/>
    <property type="match status" value="1"/>
</dbReference>
<evidence type="ECO:0000256" key="1">
    <source>
        <dbReference type="ARBA" id="ARBA00004434"/>
    </source>
</evidence>
<keyword evidence="4 12" id="KW-0547">Nucleotide-binding</keyword>
<dbReference type="SMART" id="SM01024">
    <property type="entry name" value="BCS1_N"/>
    <property type="match status" value="1"/>
</dbReference>
<evidence type="ECO:0000256" key="8">
    <source>
        <dbReference type="ARBA" id="ARBA00022989"/>
    </source>
</evidence>
<dbReference type="InterPro" id="IPR057495">
    <property type="entry name" value="AAA_lid_BCS1"/>
</dbReference>
<dbReference type="Gene3D" id="3.40.50.300">
    <property type="entry name" value="P-loop containing nucleotide triphosphate hydrolases"/>
    <property type="match status" value="2"/>
</dbReference>
<name>A0ABR3ULD9_9PLEO</name>
<dbReference type="InterPro" id="IPR003960">
    <property type="entry name" value="ATPase_AAA_CS"/>
</dbReference>
<feature type="compositionally biased region" description="Low complexity" evidence="13">
    <location>
        <begin position="431"/>
        <end position="454"/>
    </location>
</feature>
<dbReference type="InterPro" id="IPR003959">
    <property type="entry name" value="ATPase_AAA_core"/>
</dbReference>
<keyword evidence="9" id="KW-0496">Mitochondrion</keyword>
<dbReference type="PROSITE" id="PS00674">
    <property type="entry name" value="AAA"/>
    <property type="match status" value="1"/>
</dbReference>
<dbReference type="Pfam" id="PF08740">
    <property type="entry name" value="BCS1_N"/>
    <property type="match status" value="1"/>
</dbReference>
<evidence type="ECO:0000259" key="14">
    <source>
        <dbReference type="SMART" id="SM00382"/>
    </source>
</evidence>
<keyword evidence="17" id="KW-1185">Reference proteome</keyword>
<dbReference type="RefSeq" id="XP_069307723.1">
    <property type="nucleotide sequence ID" value="XM_069450371.1"/>
</dbReference>
<comment type="subcellular location">
    <subcellularLocation>
        <location evidence="1">Mitochondrion inner membrane</location>
        <topology evidence="1">Single-pass membrane protein</topology>
    </subcellularLocation>
</comment>
<sequence>MDSLRASMPPGMADAAVNIPGVGAVLQLLLNKLGFDVGSTMSLYLLLFGLFQGALFLYTQGRGLVLGHGTSAIRIDDDDDLYPQFISWISEHRMTEMSRDLKATSKKPRARNDEVDNDDASEADFEDVLDDSGIFNYEKYKGTSPTYYEPNMGDDSFTHNGHYFQFSKACQENKFQERMEYFLIIRCMGRSTKPVKDLINHVKEWTAHKPNKTTEIMRAEIKHGGYWSVQSNRPSRPISTVTLDEAQKNKVVADINEYLHPATARWYAARGIPHRRGYLFHGPPGTGKTSLSFAIAGIFGLSVYCASLSERDMSESDLASLFGQLPNRCIVLLEDIDSAGIRRDRSSVIPEQERDAGVDEADKSSAPAPTEKAIEEKDDQHDRKDEKEIEEKQSPSIASEKKRSIRRRITQSLRPRKSSHQKPDSETTTLVATPSSLPTSAPPSVLTPAPSISQIPPPTTSTSTKPPPPPPTDEEGTNTASKISLAGLLNIIDGAASSEGRVLIMTTNYPEKLDSALIRPGRVDLQVRFTLATRMQVQEIFRRMYSDEADGEDSQGKVGRRGTPAGPIAAAKSKSTSGTGGTTSPPLCFPARPNFVTLPPEELENMARRFADELPEGVFSPAEIQGYLLQKKSDPQGALEGVGEWRDVVLEAKRRGKKVVELK</sequence>
<keyword evidence="6" id="KW-0378">Hydrolase</keyword>
<evidence type="ECO:0000256" key="4">
    <source>
        <dbReference type="ARBA" id="ARBA00022741"/>
    </source>
</evidence>
<feature type="compositionally biased region" description="Basic and acidic residues" evidence="13">
    <location>
        <begin position="372"/>
        <end position="393"/>
    </location>
</feature>
<evidence type="ECO:0000256" key="7">
    <source>
        <dbReference type="ARBA" id="ARBA00022840"/>
    </source>
</evidence>
<feature type="compositionally biased region" description="Basic residues" evidence="13">
    <location>
        <begin position="403"/>
        <end position="420"/>
    </location>
</feature>
<evidence type="ECO:0000259" key="15">
    <source>
        <dbReference type="SMART" id="SM01024"/>
    </source>
</evidence>
<evidence type="ECO:0000256" key="10">
    <source>
        <dbReference type="ARBA" id="ARBA00023136"/>
    </source>
</evidence>
<dbReference type="InterPro" id="IPR003593">
    <property type="entry name" value="AAA+_ATPase"/>
</dbReference>
<feature type="domain" description="AAA+ ATPase" evidence="14">
    <location>
        <begin position="274"/>
        <end position="533"/>
    </location>
</feature>
<feature type="region of interest" description="Disordered" evidence="13">
    <location>
        <begin position="99"/>
        <end position="120"/>
    </location>
</feature>